<comment type="caution">
    <text evidence="1">The sequence shown here is derived from an EMBL/GenBank/DDBJ whole genome shotgun (WGS) entry which is preliminary data.</text>
</comment>
<keyword evidence="2" id="KW-1185">Reference proteome</keyword>
<dbReference type="Proteomes" id="UP001215151">
    <property type="component" value="Unassembled WGS sequence"/>
</dbReference>
<organism evidence="1 2">
    <name type="scientific">Trametes cubensis</name>
    <dbReference type="NCBI Taxonomy" id="1111947"/>
    <lineage>
        <taxon>Eukaryota</taxon>
        <taxon>Fungi</taxon>
        <taxon>Dikarya</taxon>
        <taxon>Basidiomycota</taxon>
        <taxon>Agaricomycotina</taxon>
        <taxon>Agaricomycetes</taxon>
        <taxon>Polyporales</taxon>
        <taxon>Polyporaceae</taxon>
        <taxon>Trametes</taxon>
    </lineage>
</organism>
<evidence type="ECO:0000313" key="1">
    <source>
        <dbReference type="EMBL" id="KAJ8469103.1"/>
    </source>
</evidence>
<protein>
    <submittedName>
        <fullName evidence="1">Uncharacterized protein</fullName>
    </submittedName>
</protein>
<dbReference type="AlphaFoldDB" id="A0AAD7XA15"/>
<proteinExistence type="predicted"/>
<name>A0AAD7XA15_9APHY</name>
<evidence type="ECO:0000313" key="2">
    <source>
        <dbReference type="Proteomes" id="UP001215151"/>
    </source>
</evidence>
<accession>A0AAD7XA15</accession>
<sequence>MSGRFVVVNNSSAPVYAFVSKYSYAQGSDAWYSIPAGAADVWARDNWELIAFTIGDDNRAGVYVKVNKTVIYNSISDLVIVN</sequence>
<reference evidence="1" key="1">
    <citation type="submission" date="2022-11" db="EMBL/GenBank/DDBJ databases">
        <title>Genome Sequence of Cubamyces cubensis.</title>
        <authorList>
            <person name="Buettner E."/>
        </authorList>
    </citation>
    <scope>NUCLEOTIDE SEQUENCE</scope>
    <source>
        <strain evidence="1">MPL-01</strain>
    </source>
</reference>
<gene>
    <name evidence="1" type="ORF">ONZ51_g9203</name>
</gene>
<dbReference type="EMBL" id="JAPEVG010000305">
    <property type="protein sequence ID" value="KAJ8469103.1"/>
    <property type="molecule type" value="Genomic_DNA"/>
</dbReference>